<evidence type="ECO:0000313" key="4">
    <source>
        <dbReference type="Proteomes" id="UP000075714"/>
    </source>
</evidence>
<comment type="similarity">
    <text evidence="1">Belongs to the OBAP family.</text>
</comment>
<organism evidence="3 4">
    <name type="scientific">Gonium pectorale</name>
    <name type="common">Green alga</name>
    <dbReference type="NCBI Taxonomy" id="33097"/>
    <lineage>
        <taxon>Eukaryota</taxon>
        <taxon>Viridiplantae</taxon>
        <taxon>Chlorophyta</taxon>
        <taxon>core chlorophytes</taxon>
        <taxon>Chlorophyceae</taxon>
        <taxon>CS clade</taxon>
        <taxon>Chlamydomonadales</taxon>
        <taxon>Volvocaceae</taxon>
        <taxon>Gonium</taxon>
    </lineage>
</organism>
<feature type="region of interest" description="Disordered" evidence="2">
    <location>
        <begin position="1"/>
        <end position="54"/>
    </location>
</feature>
<dbReference type="STRING" id="33097.A0A150GFN9"/>
<evidence type="ECO:0000313" key="3">
    <source>
        <dbReference type="EMBL" id="KXZ48634.1"/>
    </source>
</evidence>
<comment type="caution">
    <text evidence="3">The sequence shown here is derived from an EMBL/GenBank/DDBJ whole genome shotgun (WGS) entry which is preliminary data.</text>
</comment>
<gene>
    <name evidence="3" type="ORF">GPECTOR_26g537</name>
</gene>
<evidence type="ECO:0000256" key="1">
    <source>
        <dbReference type="ARBA" id="ARBA00009740"/>
    </source>
</evidence>
<dbReference type="OrthoDB" id="1901244at2759"/>
<name>A0A150GFN9_GONPE</name>
<protein>
    <recommendedName>
        <fullName evidence="5">DUF1264-domain-containing protein</fullName>
    </recommendedName>
</protein>
<proteinExistence type="inferred from homology"/>
<dbReference type="Proteomes" id="UP000075714">
    <property type="component" value="Unassembled WGS sequence"/>
</dbReference>
<sequence length="282" mass="29020">MSSTEESVSGVGTSAVGVPSPATRDAAAAQPPAGFGGDGAAAAPAWPDAAEHQDPESLLSAALDAGCSLLQSLRPVKKIHQHVCAFHMYSHDATRPVRAHHFCAHRSGEMRQCVLYDSNAPDARPIGIEYIISRRPFEQSLPQEVRKYWHSHVYEVDRGDPLPLGPPQLMMAYTADGQLPPDALAQRDREEGVDSAAVTMEQVDFKRPTAVPAGADAASGSSSGDCGGGSRQAPAVPLPSGREAAPMDTMKPGGGGSSGGAPAGGPAWEGLEASGAPGAGKD</sequence>
<feature type="compositionally biased region" description="Low complexity" evidence="2">
    <location>
        <begin position="213"/>
        <end position="224"/>
    </location>
</feature>
<accession>A0A150GFN9</accession>
<evidence type="ECO:0000256" key="2">
    <source>
        <dbReference type="SAM" id="MobiDB-lite"/>
    </source>
</evidence>
<dbReference type="AlphaFoldDB" id="A0A150GFN9"/>
<dbReference type="Pfam" id="PF06884">
    <property type="entry name" value="DUF1264"/>
    <property type="match status" value="1"/>
</dbReference>
<feature type="region of interest" description="Disordered" evidence="2">
    <location>
        <begin position="207"/>
        <end position="282"/>
    </location>
</feature>
<dbReference type="PANTHER" id="PTHR31360:SF0">
    <property type="entry name" value="OIL BODY-ASSOCIATED PROTEIN 1B"/>
    <property type="match status" value="1"/>
</dbReference>
<dbReference type="InterPro" id="IPR010686">
    <property type="entry name" value="OBAP-like"/>
</dbReference>
<feature type="compositionally biased region" description="Gly residues" evidence="2">
    <location>
        <begin position="252"/>
        <end position="263"/>
    </location>
</feature>
<dbReference type="EMBL" id="LSYV01000027">
    <property type="protein sequence ID" value="KXZ48634.1"/>
    <property type="molecule type" value="Genomic_DNA"/>
</dbReference>
<keyword evidence="4" id="KW-1185">Reference proteome</keyword>
<feature type="compositionally biased region" description="Low complexity" evidence="2">
    <location>
        <begin position="7"/>
        <end position="33"/>
    </location>
</feature>
<reference evidence="4" key="1">
    <citation type="journal article" date="2016" name="Nat. Commun.">
        <title>The Gonium pectorale genome demonstrates co-option of cell cycle regulation during the evolution of multicellularity.</title>
        <authorList>
            <person name="Hanschen E.R."/>
            <person name="Marriage T.N."/>
            <person name="Ferris P.J."/>
            <person name="Hamaji T."/>
            <person name="Toyoda A."/>
            <person name="Fujiyama A."/>
            <person name="Neme R."/>
            <person name="Noguchi H."/>
            <person name="Minakuchi Y."/>
            <person name="Suzuki M."/>
            <person name="Kawai-Toyooka H."/>
            <person name="Smith D.R."/>
            <person name="Sparks H."/>
            <person name="Anderson J."/>
            <person name="Bakaric R."/>
            <person name="Luria V."/>
            <person name="Karger A."/>
            <person name="Kirschner M.W."/>
            <person name="Durand P.M."/>
            <person name="Michod R.E."/>
            <person name="Nozaki H."/>
            <person name="Olson B.J."/>
        </authorList>
    </citation>
    <scope>NUCLEOTIDE SEQUENCE [LARGE SCALE GENOMIC DNA]</scope>
    <source>
        <strain evidence="4">NIES-2863</strain>
    </source>
</reference>
<evidence type="ECO:0008006" key="5">
    <source>
        <dbReference type="Google" id="ProtNLM"/>
    </source>
</evidence>
<dbReference type="PANTHER" id="PTHR31360">
    <property type="match status" value="1"/>
</dbReference>